<dbReference type="Proteomes" id="UP000052946">
    <property type="component" value="Unassembled WGS sequence"/>
</dbReference>
<sequence>MHATNNGTHIKITLDYASAAVLTGVIRRYIAGNPNEIDTAIAKELLYTISNPEVVLYNEEESR</sequence>
<dbReference type="GO" id="GO:0016740">
    <property type="term" value="F:transferase activity"/>
    <property type="evidence" value="ECO:0007669"/>
    <property type="project" value="UniProtKB-KW"/>
</dbReference>
<name>A0A0U9H7B4_9BACI</name>
<protein>
    <submittedName>
        <fullName evidence="1">Isoprenyl transferase</fullName>
    </submittedName>
</protein>
<dbReference type="AlphaFoldDB" id="A0A0U9H7B4"/>
<evidence type="ECO:0000313" key="2">
    <source>
        <dbReference type="Proteomes" id="UP000052946"/>
    </source>
</evidence>
<keyword evidence="1" id="KW-0808">Transferase</keyword>
<organism evidence="1 2">
    <name type="scientific">Oceanobacillus picturae</name>
    <dbReference type="NCBI Taxonomy" id="171693"/>
    <lineage>
        <taxon>Bacteria</taxon>
        <taxon>Bacillati</taxon>
        <taxon>Bacillota</taxon>
        <taxon>Bacilli</taxon>
        <taxon>Bacillales</taxon>
        <taxon>Bacillaceae</taxon>
        <taxon>Oceanobacillus</taxon>
    </lineage>
</organism>
<proteinExistence type="predicted"/>
<accession>A0A0U9H7B4</accession>
<dbReference type="EMBL" id="BBXV01000029">
    <property type="protein sequence ID" value="GAQ18515.1"/>
    <property type="molecule type" value="Genomic_DNA"/>
</dbReference>
<reference evidence="1 2" key="2">
    <citation type="journal article" date="2016" name="Genome Announc.">
        <title>Draft Genome Sequence of Oceanobacillus picturae Heshi-B3, Isolated from Fermented Rice Bran in a Traditional Japanese Seafood Dish.</title>
        <authorList>
            <person name="Akuzawa S."/>
            <person name="Nagaoka J."/>
            <person name="Kanekatsu M."/>
            <person name="Kanesaki Y."/>
            <person name="Suzuki T."/>
        </authorList>
    </citation>
    <scope>NUCLEOTIDE SEQUENCE [LARGE SCALE GENOMIC DNA]</scope>
    <source>
        <strain evidence="1 2">Heshi-B3</strain>
    </source>
</reference>
<comment type="caution">
    <text evidence="1">The sequence shown here is derived from an EMBL/GenBank/DDBJ whole genome shotgun (WGS) entry which is preliminary data.</text>
</comment>
<gene>
    <name evidence="1" type="ORF">OPHB3_2456</name>
</gene>
<reference evidence="2" key="1">
    <citation type="submission" date="2015-07" db="EMBL/GenBank/DDBJ databases">
        <title>Draft Genome Sequence of Oceanobacillus picturae Heshi-B3 that Was Isolated from Fermented Rice Bran with Aging Salted Mackerel, Which Was Named Heshiko as Traditional Fermented Seafood in Japan.</title>
        <authorList>
            <person name="Akuzawa S."/>
            <person name="Nakagawa J."/>
            <person name="Kanekatsu T."/>
            <person name="Kanesaki Y."/>
            <person name="Suzuki T."/>
        </authorList>
    </citation>
    <scope>NUCLEOTIDE SEQUENCE [LARGE SCALE GENOMIC DNA]</scope>
    <source>
        <strain evidence="2">Heshi-B3</strain>
    </source>
</reference>
<evidence type="ECO:0000313" key="1">
    <source>
        <dbReference type="EMBL" id="GAQ18515.1"/>
    </source>
</evidence>